<dbReference type="EMBL" id="BAAATD010000006">
    <property type="protein sequence ID" value="GAA2608464.1"/>
    <property type="molecule type" value="Genomic_DNA"/>
</dbReference>
<dbReference type="RefSeq" id="WP_344544302.1">
    <property type="nucleotide sequence ID" value="NZ_BAAATD010000006.1"/>
</dbReference>
<name>A0ABP6CD82_9ACTN</name>
<sequence length="159" mass="17145">MVRKKVEGNEEQRRAAAREARRAGEAPSARKVTTGASKQKGHLSGGGSPTHEQRLNAIHQGKQQHQPGPADAPGDTEPAVTYSGRGRPGYTEKHERVFQAVAQAADGITLDTAAREAGLPKDETRTLLHDLMEVHGLVTELQGVDAPDLGPRYELRPSF</sequence>
<organism evidence="2 3">
    <name type="scientific">Actinomadura fulvescens</name>
    <dbReference type="NCBI Taxonomy" id="46160"/>
    <lineage>
        <taxon>Bacteria</taxon>
        <taxon>Bacillati</taxon>
        <taxon>Actinomycetota</taxon>
        <taxon>Actinomycetes</taxon>
        <taxon>Streptosporangiales</taxon>
        <taxon>Thermomonosporaceae</taxon>
        <taxon>Actinomadura</taxon>
    </lineage>
</organism>
<gene>
    <name evidence="2" type="ORF">GCM10010411_48360</name>
</gene>
<accession>A0ABP6CD82</accession>
<dbReference type="Proteomes" id="UP001501509">
    <property type="component" value="Unassembled WGS sequence"/>
</dbReference>
<protein>
    <submittedName>
        <fullName evidence="2">Uncharacterized protein</fullName>
    </submittedName>
</protein>
<proteinExistence type="predicted"/>
<evidence type="ECO:0000313" key="2">
    <source>
        <dbReference type="EMBL" id="GAA2608464.1"/>
    </source>
</evidence>
<reference evidence="3" key="1">
    <citation type="journal article" date="2019" name="Int. J. Syst. Evol. Microbiol.">
        <title>The Global Catalogue of Microorganisms (GCM) 10K type strain sequencing project: providing services to taxonomists for standard genome sequencing and annotation.</title>
        <authorList>
            <consortium name="The Broad Institute Genomics Platform"/>
            <consortium name="The Broad Institute Genome Sequencing Center for Infectious Disease"/>
            <person name="Wu L."/>
            <person name="Ma J."/>
        </authorList>
    </citation>
    <scope>NUCLEOTIDE SEQUENCE [LARGE SCALE GENOMIC DNA]</scope>
    <source>
        <strain evidence="3">JCM 6833</strain>
    </source>
</reference>
<comment type="caution">
    <text evidence="2">The sequence shown here is derived from an EMBL/GenBank/DDBJ whole genome shotgun (WGS) entry which is preliminary data.</text>
</comment>
<feature type="region of interest" description="Disordered" evidence="1">
    <location>
        <begin position="1"/>
        <end position="90"/>
    </location>
</feature>
<feature type="compositionally biased region" description="Basic and acidic residues" evidence="1">
    <location>
        <begin position="1"/>
        <end position="24"/>
    </location>
</feature>
<keyword evidence="3" id="KW-1185">Reference proteome</keyword>
<evidence type="ECO:0000256" key="1">
    <source>
        <dbReference type="SAM" id="MobiDB-lite"/>
    </source>
</evidence>
<evidence type="ECO:0000313" key="3">
    <source>
        <dbReference type="Proteomes" id="UP001501509"/>
    </source>
</evidence>